<reference evidence="1" key="1">
    <citation type="journal article" date="2015" name="Nature">
        <title>Complex archaea that bridge the gap between prokaryotes and eukaryotes.</title>
        <authorList>
            <person name="Spang A."/>
            <person name="Saw J.H."/>
            <person name="Jorgensen S.L."/>
            <person name="Zaremba-Niedzwiedzka K."/>
            <person name="Martijn J."/>
            <person name="Lind A.E."/>
            <person name="van Eijk R."/>
            <person name="Schleper C."/>
            <person name="Guy L."/>
            <person name="Ettema T.J."/>
        </authorList>
    </citation>
    <scope>NUCLEOTIDE SEQUENCE</scope>
</reference>
<proteinExistence type="predicted"/>
<accession>A0A0F9QF53</accession>
<organism evidence="1">
    <name type="scientific">marine sediment metagenome</name>
    <dbReference type="NCBI Taxonomy" id="412755"/>
    <lineage>
        <taxon>unclassified sequences</taxon>
        <taxon>metagenomes</taxon>
        <taxon>ecological metagenomes</taxon>
    </lineage>
</organism>
<sequence>MQVTLGKDGLTKTHQAIFPETVTIPHRVRANEDEICDGEARIAFVAHEGSEGDGGKPFVCGLHENKYHEGEAWLHDCCAVAVFFCKKCLTPVALYNQG</sequence>
<gene>
    <name evidence="1" type="ORF">LCGC14_1103190</name>
</gene>
<dbReference type="AlphaFoldDB" id="A0A0F9QF53"/>
<protein>
    <submittedName>
        <fullName evidence="1">Uncharacterized protein</fullName>
    </submittedName>
</protein>
<evidence type="ECO:0000313" key="1">
    <source>
        <dbReference type="EMBL" id="KKN03888.1"/>
    </source>
</evidence>
<comment type="caution">
    <text evidence="1">The sequence shown here is derived from an EMBL/GenBank/DDBJ whole genome shotgun (WGS) entry which is preliminary data.</text>
</comment>
<dbReference type="EMBL" id="LAZR01004984">
    <property type="protein sequence ID" value="KKN03888.1"/>
    <property type="molecule type" value="Genomic_DNA"/>
</dbReference>
<name>A0A0F9QF53_9ZZZZ</name>